<dbReference type="GO" id="GO:0007586">
    <property type="term" value="P:digestion"/>
    <property type="evidence" value="ECO:0007669"/>
    <property type="project" value="InterPro"/>
</dbReference>
<keyword evidence="2" id="KW-0732">Signal</keyword>
<accession>A0A4Y2RYL4</accession>
<dbReference type="Proteomes" id="UP000499080">
    <property type="component" value="Unassembled WGS sequence"/>
</dbReference>
<dbReference type="AlphaFoldDB" id="A0A4Y2RYL4"/>
<comment type="caution">
    <text evidence="4">The sequence shown here is derived from an EMBL/GenBank/DDBJ whole genome shotgun (WGS) entry which is preliminary data.</text>
</comment>
<evidence type="ECO:0000313" key="5">
    <source>
        <dbReference type="Proteomes" id="UP000499080"/>
    </source>
</evidence>
<evidence type="ECO:0000256" key="2">
    <source>
        <dbReference type="SAM" id="SignalP"/>
    </source>
</evidence>
<sequence>MKYLVLAAFCTFLVIEMVAAKPPRPSRPPRPPKPQKCYTSEDCEADECCVGEPKKFFKKAECRKLEVEGDRCSEEDAHFRGRYLSRCPCVEGLTCQSKKVEAGRKDSKIRFNARCVDPNTTSEPEPETVEPEPEPETVEPEPETSASESQSDESAE</sequence>
<feature type="signal peptide" evidence="2">
    <location>
        <begin position="1"/>
        <end position="20"/>
    </location>
</feature>
<feature type="compositionally biased region" description="Pro residues" evidence="1">
    <location>
        <begin position="22"/>
        <end position="34"/>
    </location>
</feature>
<dbReference type="EMBL" id="BGPR01019091">
    <property type="protein sequence ID" value="GBN80929.1"/>
    <property type="molecule type" value="Genomic_DNA"/>
</dbReference>
<dbReference type="InterPro" id="IPR001981">
    <property type="entry name" value="Colipase"/>
</dbReference>
<dbReference type="PANTHER" id="PTHR10041">
    <property type="entry name" value="COLIPASE"/>
    <property type="match status" value="1"/>
</dbReference>
<dbReference type="GO" id="GO:0008047">
    <property type="term" value="F:enzyme activator activity"/>
    <property type="evidence" value="ECO:0007669"/>
    <property type="project" value="InterPro"/>
</dbReference>
<evidence type="ECO:0000313" key="3">
    <source>
        <dbReference type="EMBL" id="GBN80929.1"/>
    </source>
</evidence>
<dbReference type="GO" id="GO:0016042">
    <property type="term" value="P:lipid catabolic process"/>
    <property type="evidence" value="ECO:0007669"/>
    <property type="project" value="InterPro"/>
</dbReference>
<protein>
    <recommendedName>
        <fullName evidence="6">Prokineticin domain-containing protein</fullName>
    </recommendedName>
</protein>
<name>A0A4Y2RYL4_ARAVE</name>
<evidence type="ECO:0000256" key="1">
    <source>
        <dbReference type="SAM" id="MobiDB-lite"/>
    </source>
</evidence>
<gene>
    <name evidence="4" type="ORF">AVEN_134756_1</name>
    <name evidence="3" type="ORF">AVEN_57631_1</name>
</gene>
<dbReference type="Gene3D" id="2.10.80.10">
    <property type="entry name" value="Lipase, subunit A"/>
    <property type="match status" value="1"/>
</dbReference>
<dbReference type="OrthoDB" id="6433556at2759"/>
<feature type="chain" id="PRO_5036129214" description="Prokineticin domain-containing protein" evidence="2">
    <location>
        <begin position="21"/>
        <end position="156"/>
    </location>
</feature>
<keyword evidence="5" id="KW-1185">Reference proteome</keyword>
<proteinExistence type="predicted"/>
<evidence type="ECO:0000313" key="4">
    <source>
        <dbReference type="EMBL" id="GBN80994.1"/>
    </source>
</evidence>
<organism evidence="4 5">
    <name type="scientific">Araneus ventricosus</name>
    <name type="common">Orbweaver spider</name>
    <name type="synonym">Epeira ventricosa</name>
    <dbReference type="NCBI Taxonomy" id="182803"/>
    <lineage>
        <taxon>Eukaryota</taxon>
        <taxon>Metazoa</taxon>
        <taxon>Ecdysozoa</taxon>
        <taxon>Arthropoda</taxon>
        <taxon>Chelicerata</taxon>
        <taxon>Arachnida</taxon>
        <taxon>Araneae</taxon>
        <taxon>Araneomorphae</taxon>
        <taxon>Entelegynae</taxon>
        <taxon>Araneoidea</taxon>
        <taxon>Araneidae</taxon>
        <taxon>Araneus</taxon>
    </lineage>
</organism>
<dbReference type="EMBL" id="BGPR01019113">
    <property type="protein sequence ID" value="GBN80994.1"/>
    <property type="molecule type" value="Genomic_DNA"/>
</dbReference>
<dbReference type="GO" id="GO:0005576">
    <property type="term" value="C:extracellular region"/>
    <property type="evidence" value="ECO:0007669"/>
    <property type="project" value="InterPro"/>
</dbReference>
<reference evidence="4 5" key="1">
    <citation type="journal article" date="2019" name="Sci. Rep.">
        <title>Orb-weaving spider Araneus ventricosus genome elucidates the spidroin gene catalogue.</title>
        <authorList>
            <person name="Kono N."/>
            <person name="Nakamura H."/>
            <person name="Ohtoshi R."/>
            <person name="Moran D.A.P."/>
            <person name="Shinohara A."/>
            <person name="Yoshida Y."/>
            <person name="Fujiwara M."/>
            <person name="Mori M."/>
            <person name="Tomita M."/>
            <person name="Arakawa K."/>
        </authorList>
    </citation>
    <scope>NUCLEOTIDE SEQUENCE [LARGE SCALE GENOMIC DNA]</scope>
</reference>
<feature type="region of interest" description="Disordered" evidence="1">
    <location>
        <begin position="111"/>
        <end position="156"/>
    </location>
</feature>
<evidence type="ECO:0008006" key="6">
    <source>
        <dbReference type="Google" id="ProtNLM"/>
    </source>
</evidence>
<feature type="compositionally biased region" description="Acidic residues" evidence="1">
    <location>
        <begin position="124"/>
        <end position="142"/>
    </location>
</feature>
<feature type="region of interest" description="Disordered" evidence="1">
    <location>
        <begin position="21"/>
        <end position="40"/>
    </location>
</feature>
<dbReference type="PANTHER" id="PTHR10041:SF5">
    <property type="entry name" value="LEUCINE-RICH COLIPASE-LIKE PROTEIN 1"/>
    <property type="match status" value="1"/>
</dbReference>